<feature type="domain" description="MacB-like periplasmic core" evidence="9">
    <location>
        <begin position="436"/>
        <end position="584"/>
    </location>
</feature>
<evidence type="ECO:0000256" key="1">
    <source>
        <dbReference type="ARBA" id="ARBA00004651"/>
    </source>
</evidence>
<evidence type="ECO:0000256" key="4">
    <source>
        <dbReference type="ARBA" id="ARBA00022692"/>
    </source>
</evidence>
<feature type="domain" description="ABC3 transporter permease C-terminal" evidence="8">
    <location>
        <begin position="663"/>
        <end position="772"/>
    </location>
</feature>
<reference evidence="10 11" key="1">
    <citation type="submission" date="2021-03" db="EMBL/GenBank/DDBJ databases">
        <title>Novel species identification of genus Shewanella.</title>
        <authorList>
            <person name="Liu G."/>
            <person name="Zhang Q."/>
        </authorList>
    </citation>
    <scope>NUCLEOTIDE SEQUENCE [LARGE SCALE GENOMIC DNA]</scope>
    <source>
        <strain evidence="10 11">FJAT-53726</strain>
    </source>
</reference>
<evidence type="ECO:0000259" key="9">
    <source>
        <dbReference type="Pfam" id="PF12704"/>
    </source>
</evidence>
<feature type="transmembrane region" description="Helical" evidence="7">
    <location>
        <begin position="20"/>
        <end position="40"/>
    </location>
</feature>
<accession>A0A974XI44</accession>
<evidence type="ECO:0000256" key="7">
    <source>
        <dbReference type="SAM" id="Phobius"/>
    </source>
</evidence>
<dbReference type="Proteomes" id="UP000663281">
    <property type="component" value="Chromosome"/>
</dbReference>
<dbReference type="KEGG" id="scyp:JYB88_10545"/>
<feature type="transmembrane region" description="Helical" evidence="7">
    <location>
        <begin position="312"/>
        <end position="335"/>
    </location>
</feature>
<gene>
    <name evidence="10" type="ORF">JYB88_10545</name>
</gene>
<name>A0A974XI44_9GAMM</name>
<keyword evidence="4 7" id="KW-0812">Transmembrane</keyword>
<feature type="domain" description="ABC3 transporter permease C-terminal" evidence="8">
    <location>
        <begin position="273"/>
        <end position="385"/>
    </location>
</feature>
<proteinExistence type="inferred from homology"/>
<feature type="transmembrane region" description="Helical" evidence="7">
    <location>
        <begin position="704"/>
        <end position="731"/>
    </location>
</feature>
<feature type="transmembrane region" description="Helical" evidence="7">
    <location>
        <begin position="752"/>
        <end position="772"/>
    </location>
</feature>
<organism evidence="10 11">
    <name type="scientific">Shewanella cyperi</name>
    <dbReference type="NCBI Taxonomy" id="2814292"/>
    <lineage>
        <taxon>Bacteria</taxon>
        <taxon>Pseudomonadati</taxon>
        <taxon>Pseudomonadota</taxon>
        <taxon>Gammaproteobacteria</taxon>
        <taxon>Alteromonadales</taxon>
        <taxon>Shewanellaceae</taxon>
        <taxon>Shewanella</taxon>
    </lineage>
</organism>
<dbReference type="GO" id="GO:0098797">
    <property type="term" value="C:plasma membrane protein complex"/>
    <property type="evidence" value="ECO:0007669"/>
    <property type="project" value="TreeGrafter"/>
</dbReference>
<evidence type="ECO:0000256" key="2">
    <source>
        <dbReference type="ARBA" id="ARBA00005236"/>
    </source>
</evidence>
<dbReference type="EMBL" id="CP071504">
    <property type="protein sequence ID" value="QSX28724.1"/>
    <property type="molecule type" value="Genomic_DNA"/>
</dbReference>
<dbReference type="InterPro" id="IPR025857">
    <property type="entry name" value="MacB_PCD"/>
</dbReference>
<keyword evidence="6 7" id="KW-0472">Membrane</keyword>
<keyword evidence="5 7" id="KW-1133">Transmembrane helix</keyword>
<evidence type="ECO:0000256" key="5">
    <source>
        <dbReference type="ARBA" id="ARBA00022989"/>
    </source>
</evidence>
<dbReference type="PANTHER" id="PTHR30489">
    <property type="entry name" value="LIPOPROTEIN-RELEASING SYSTEM TRANSMEMBRANE PROTEIN LOLE"/>
    <property type="match status" value="1"/>
</dbReference>
<sequence length="789" mass="86403">MSPLNRKLLRDLWRIKGQALAIMLVIALGVMVMVMMTSLINTLEQTRDAYYARFRFADVFVDLVRAPKALAERVRELEGVARAETRVSGGALIDLPQFATPVYGQMISLPDFSEPALNRLYLSGGRLPAPHSGDEVLLLKGFADAWHLLPGDSLPVTIRGKRRTLHVVGIALAPEYVYTTPPGELAPDDGRFAVLWMREKALSQALELEGAFNQLLVRLTPGMRDEGVILALNTLFERYGGRGAFNRDSHFSNRFVRDEIAGLKTSAAAVPPIFLAVAAFLLFIVVSRMLAAEREQIGLLKAFGYSRIQVTLHYVKFLLLIACGGAALGCLFGILEGTRISHMYQLYFKFPFLLFQTEPKAFVIAALVSIGSALAGASLVLWKVFALMPAEAMRPPTPPDHSRTLDLGAWLKHRLDPAAKMVLRNLLRRPKRYLSSVLGIAAGMALCVAMLSTLSGFDGAIDDYFNLNDRSDVTVSFVEPAPYAALFELAHLPGVLAVEPVRQLPVVFRAGLREYRGVLTGLDNKGQGAFYRALDAEGAPVYIRDEGVVLGQSLARVLGLAAGDSVRVELTSEARRELVLPVIRIADTLLGAPAYLSLKGMETKLRDRQRVSGAFLRVDARETDALYRRLKAMPAVAGVSVRAQTREAFERMMDEGAGAVRYIMALIAAIISFGVVYNSARISFAEHVRELACLRVLGYSRGQAAYVLLGDMGLATLLALPLGAWGGFYLTKLIAVRFSTELYTIRAVVDPHSYGIAALAVLLAAGVSAWVVRRDLDRTDLVIALKTWE</sequence>
<feature type="domain" description="MacB-like periplasmic core" evidence="9">
    <location>
        <begin position="21"/>
        <end position="226"/>
    </location>
</feature>
<feature type="transmembrane region" description="Helical" evidence="7">
    <location>
        <begin position="361"/>
        <end position="385"/>
    </location>
</feature>
<evidence type="ECO:0000313" key="10">
    <source>
        <dbReference type="EMBL" id="QSX28724.1"/>
    </source>
</evidence>
<feature type="transmembrane region" description="Helical" evidence="7">
    <location>
        <begin position="273"/>
        <end position="291"/>
    </location>
</feature>
<evidence type="ECO:0000256" key="3">
    <source>
        <dbReference type="ARBA" id="ARBA00022475"/>
    </source>
</evidence>
<dbReference type="Pfam" id="PF02687">
    <property type="entry name" value="FtsX"/>
    <property type="match status" value="2"/>
</dbReference>
<dbReference type="InterPro" id="IPR051447">
    <property type="entry name" value="Lipoprotein-release_system"/>
</dbReference>
<dbReference type="InterPro" id="IPR003838">
    <property type="entry name" value="ABC3_permease_C"/>
</dbReference>
<dbReference type="GO" id="GO:0044874">
    <property type="term" value="P:lipoprotein localization to outer membrane"/>
    <property type="evidence" value="ECO:0007669"/>
    <property type="project" value="TreeGrafter"/>
</dbReference>
<feature type="transmembrane region" description="Helical" evidence="7">
    <location>
        <begin position="433"/>
        <end position="457"/>
    </location>
</feature>
<comment type="similarity">
    <text evidence="2">Belongs to the ABC-4 integral membrane protein family. LolC/E subfamily.</text>
</comment>
<protein>
    <submittedName>
        <fullName evidence="10">ABC transporter permease</fullName>
    </submittedName>
</protein>
<dbReference type="RefSeq" id="WP_207324095.1">
    <property type="nucleotide sequence ID" value="NZ_CP071504.1"/>
</dbReference>
<feature type="transmembrane region" description="Helical" evidence="7">
    <location>
        <begin position="659"/>
        <end position="677"/>
    </location>
</feature>
<comment type="subcellular location">
    <subcellularLocation>
        <location evidence="1">Cell membrane</location>
        <topology evidence="1">Multi-pass membrane protein</topology>
    </subcellularLocation>
</comment>
<dbReference type="Pfam" id="PF12704">
    <property type="entry name" value="MacB_PCD"/>
    <property type="match status" value="2"/>
</dbReference>
<keyword evidence="11" id="KW-1185">Reference proteome</keyword>
<evidence type="ECO:0000313" key="11">
    <source>
        <dbReference type="Proteomes" id="UP000663281"/>
    </source>
</evidence>
<dbReference type="PANTHER" id="PTHR30489:SF0">
    <property type="entry name" value="LIPOPROTEIN-RELEASING SYSTEM TRANSMEMBRANE PROTEIN LOLE"/>
    <property type="match status" value="1"/>
</dbReference>
<evidence type="ECO:0000256" key="6">
    <source>
        <dbReference type="ARBA" id="ARBA00023136"/>
    </source>
</evidence>
<keyword evidence="3" id="KW-1003">Cell membrane</keyword>
<evidence type="ECO:0000259" key="8">
    <source>
        <dbReference type="Pfam" id="PF02687"/>
    </source>
</evidence>
<dbReference type="AlphaFoldDB" id="A0A974XI44"/>